<dbReference type="OrthoDB" id="10615824at2759"/>
<feature type="compositionally biased region" description="Pro residues" evidence="1">
    <location>
        <begin position="41"/>
        <end position="51"/>
    </location>
</feature>
<evidence type="ECO:0000256" key="1">
    <source>
        <dbReference type="SAM" id="MobiDB-lite"/>
    </source>
</evidence>
<dbReference type="EMBL" id="JAGTXO010000006">
    <property type="protein sequence ID" value="KAG8467089.1"/>
    <property type="molecule type" value="Genomic_DNA"/>
</dbReference>
<evidence type="ECO:0000313" key="3">
    <source>
        <dbReference type="Proteomes" id="UP000751190"/>
    </source>
</evidence>
<sequence length="286" mass="29440">MSRPPPPKPWERGGLAGAPGPSAGAEAPRPSSSIGLSSTPGLPPGPAPPEPLGGYGSTLGPAYGQAQSGYGGAGYPGAGYSSAGYPSASYPSAGYAGAYGGYGSAYSSPYSSPYGGGSPFYRPGLLGGSMYGGPDPSQLLPDMLGGGLRKLEHAMFAFGRITQLLEMNLETVLRFVGSLAAFGERMHSVSGEVSSLTTSLHRQSLEFGERSLARLRQVRVNRRRLATALLLALAFVLRWRGRPHAPVHRRPLVRSPRALPSASGGGGGGVSGEAALDSVWEVLRTS</sequence>
<organism evidence="2 3">
    <name type="scientific">Diacronema lutheri</name>
    <name type="common">Unicellular marine alga</name>
    <name type="synonym">Monochrysis lutheri</name>
    <dbReference type="NCBI Taxonomy" id="2081491"/>
    <lineage>
        <taxon>Eukaryota</taxon>
        <taxon>Haptista</taxon>
        <taxon>Haptophyta</taxon>
        <taxon>Pavlovophyceae</taxon>
        <taxon>Pavlovales</taxon>
        <taxon>Pavlovaceae</taxon>
        <taxon>Diacronema</taxon>
    </lineage>
</organism>
<keyword evidence="3" id="KW-1185">Reference proteome</keyword>
<accession>A0A8J5XV65</accession>
<dbReference type="Proteomes" id="UP000751190">
    <property type="component" value="Unassembled WGS sequence"/>
</dbReference>
<evidence type="ECO:0008006" key="4">
    <source>
        <dbReference type="Google" id="ProtNLM"/>
    </source>
</evidence>
<evidence type="ECO:0000313" key="2">
    <source>
        <dbReference type="EMBL" id="KAG8467089.1"/>
    </source>
</evidence>
<protein>
    <recommendedName>
        <fullName evidence="4">Peroxin-13</fullName>
    </recommendedName>
</protein>
<dbReference type="AlphaFoldDB" id="A0A8J5XV65"/>
<feature type="compositionally biased region" description="Low complexity" evidence="1">
    <location>
        <begin position="18"/>
        <end position="40"/>
    </location>
</feature>
<proteinExistence type="predicted"/>
<name>A0A8J5XV65_DIALT</name>
<comment type="caution">
    <text evidence="2">The sequence shown here is derived from an EMBL/GenBank/DDBJ whole genome shotgun (WGS) entry which is preliminary data.</text>
</comment>
<feature type="region of interest" description="Disordered" evidence="1">
    <location>
        <begin position="1"/>
        <end position="60"/>
    </location>
</feature>
<reference evidence="2" key="1">
    <citation type="submission" date="2021-05" db="EMBL/GenBank/DDBJ databases">
        <title>The genome of the haptophyte Pavlova lutheri (Diacronema luteri, Pavlovales) - a model for lipid biosynthesis in eukaryotic algae.</title>
        <authorList>
            <person name="Hulatt C.J."/>
            <person name="Posewitz M.C."/>
        </authorList>
    </citation>
    <scope>NUCLEOTIDE SEQUENCE</scope>
    <source>
        <strain evidence="2">NIVA-4/92</strain>
    </source>
</reference>
<gene>
    <name evidence="2" type="ORF">KFE25_000405</name>
</gene>